<gene>
    <name evidence="3" type="ORF">ACGLYG10_1655</name>
</gene>
<feature type="transmembrane region" description="Helical" evidence="2">
    <location>
        <begin position="273"/>
        <end position="292"/>
    </location>
</feature>
<keyword evidence="2" id="KW-0472">Membrane</keyword>
<evidence type="ECO:0000313" key="3">
    <source>
        <dbReference type="EMBL" id="SHE25439.1"/>
    </source>
</evidence>
<feature type="transmembrane region" description="Helical" evidence="2">
    <location>
        <begin position="176"/>
        <end position="196"/>
    </location>
</feature>
<dbReference type="EMBL" id="FQTT01000010">
    <property type="protein sequence ID" value="SHE25439.1"/>
    <property type="molecule type" value="Genomic_DNA"/>
</dbReference>
<feature type="transmembrane region" description="Helical" evidence="2">
    <location>
        <begin position="239"/>
        <end position="261"/>
    </location>
</feature>
<evidence type="ECO:0000256" key="2">
    <source>
        <dbReference type="SAM" id="Phobius"/>
    </source>
</evidence>
<feature type="transmembrane region" description="Helical" evidence="2">
    <location>
        <begin position="95"/>
        <end position="113"/>
    </location>
</feature>
<feature type="transmembrane region" description="Helical" evidence="2">
    <location>
        <begin position="70"/>
        <end position="88"/>
    </location>
</feature>
<evidence type="ECO:0000313" key="4">
    <source>
        <dbReference type="Proteomes" id="UP000184291"/>
    </source>
</evidence>
<dbReference type="STRING" id="1892869.ACGLYG10_1655"/>
<keyword evidence="2" id="KW-1133">Transmembrane helix</keyword>
<feature type="transmembrane region" description="Helical" evidence="2">
    <location>
        <begin position="119"/>
        <end position="137"/>
    </location>
</feature>
<dbReference type="Proteomes" id="UP000184291">
    <property type="component" value="Unassembled WGS sequence"/>
</dbReference>
<evidence type="ECO:0000256" key="1">
    <source>
        <dbReference type="SAM" id="MobiDB-lite"/>
    </source>
</evidence>
<dbReference type="OrthoDB" id="3250762at2"/>
<organism evidence="3 4">
    <name type="scientific">Actinomyces glycerinitolerans</name>
    <dbReference type="NCBI Taxonomy" id="1892869"/>
    <lineage>
        <taxon>Bacteria</taxon>
        <taxon>Bacillati</taxon>
        <taxon>Actinomycetota</taxon>
        <taxon>Actinomycetes</taxon>
        <taxon>Actinomycetales</taxon>
        <taxon>Actinomycetaceae</taxon>
        <taxon>Actinomyces</taxon>
    </lineage>
</organism>
<keyword evidence="2" id="KW-0812">Transmembrane</keyword>
<dbReference type="AlphaFoldDB" id="A0A1M4RZT8"/>
<dbReference type="RefSeq" id="WP_073330279.1">
    <property type="nucleotide sequence ID" value="NZ_FQTT01000010.1"/>
</dbReference>
<reference evidence="4" key="1">
    <citation type="submission" date="2016-09" db="EMBL/GenBank/DDBJ databases">
        <authorList>
            <person name="Strepis N."/>
        </authorList>
    </citation>
    <scope>NUCLEOTIDE SEQUENCE [LARGE SCALE GENOMIC DNA]</scope>
</reference>
<feature type="transmembrane region" description="Helical" evidence="2">
    <location>
        <begin position="203"/>
        <end position="227"/>
    </location>
</feature>
<feature type="transmembrane region" description="Helical" evidence="2">
    <location>
        <begin position="149"/>
        <end position="170"/>
    </location>
</feature>
<proteinExistence type="predicted"/>
<sequence length="301" mass="30594">MHGPRVWDDATVNTQDVPGTVDPGSYGTRRGANLPIEVGLVDPAWTRLAVASVVPVLLAVSAALPAWVRLIVVVLLVPLTAQGWPALVRTRHDQGATGVITLTGLTAAVLVAITNDFGMAGVVMALSVPAAFSAQMARRDGRKHLVEDLSATVAGNLVMISGAGWCALRTGIADPAVIVPCTLALFTGALLTTLNVRATVLEVLTMTVPALVAGAAGGALAMVGFFGVSHVGPEPALQSAAACLVTGFVAGVLMAAANRVLWTHRWVPGGRAAVASAIVPILSLGAPVYAIARLMGGFIAG</sequence>
<protein>
    <recommendedName>
        <fullName evidence="5">Tellurium resistance protein TerC</fullName>
    </recommendedName>
</protein>
<accession>A0A1M4RZT8</accession>
<feature type="region of interest" description="Disordered" evidence="1">
    <location>
        <begin position="1"/>
        <end position="24"/>
    </location>
</feature>
<keyword evidence="4" id="KW-1185">Reference proteome</keyword>
<name>A0A1M4RZT8_9ACTO</name>
<evidence type="ECO:0008006" key="5">
    <source>
        <dbReference type="Google" id="ProtNLM"/>
    </source>
</evidence>